<dbReference type="EMBL" id="RXGB01039911">
    <property type="protein sequence ID" value="TMW80779.1"/>
    <property type="molecule type" value="Genomic_DNA"/>
</dbReference>
<dbReference type="AlphaFoldDB" id="A0A6N2AGF8"/>
<organism evidence="1">
    <name type="scientific">Solanum chilense</name>
    <name type="common">Tomato</name>
    <name type="synonym">Lycopersicon chilense</name>
    <dbReference type="NCBI Taxonomy" id="4083"/>
    <lineage>
        <taxon>Eukaryota</taxon>
        <taxon>Viridiplantae</taxon>
        <taxon>Streptophyta</taxon>
        <taxon>Embryophyta</taxon>
        <taxon>Tracheophyta</taxon>
        <taxon>Spermatophyta</taxon>
        <taxon>Magnoliopsida</taxon>
        <taxon>eudicotyledons</taxon>
        <taxon>Gunneridae</taxon>
        <taxon>Pentapetalae</taxon>
        <taxon>asterids</taxon>
        <taxon>lamiids</taxon>
        <taxon>Solanales</taxon>
        <taxon>Solanaceae</taxon>
        <taxon>Solanoideae</taxon>
        <taxon>Solaneae</taxon>
        <taxon>Solanum</taxon>
        <taxon>Solanum subgen. Lycopersicon</taxon>
    </lineage>
</organism>
<name>A0A6N2AGF8_SOLCI</name>
<protein>
    <submittedName>
        <fullName evidence="1">Uncharacterized protein</fullName>
    </submittedName>
</protein>
<gene>
    <name evidence="1" type="ORF">EJD97_015198</name>
</gene>
<sequence>MNESSSSLRIIRGSPLHVNVVDILPSFSMGLTQHFGVNVGSLGKSKQIIQEQTMEELRSKKKNDPMAVQQVIKNTKARGIKIVQERRKWKAGLSNTPRP</sequence>
<proteinExistence type="predicted"/>
<reference evidence="1" key="1">
    <citation type="submission" date="2019-05" db="EMBL/GenBank/DDBJ databases">
        <title>The de novo reference genome and transcriptome assemblies of the wild tomato species Solanum chilense.</title>
        <authorList>
            <person name="Stam R."/>
            <person name="Nosenko T."/>
            <person name="Hoerger A.C."/>
            <person name="Stephan W."/>
            <person name="Seidel M.A."/>
            <person name="Kuhn J.M.M."/>
            <person name="Haberer G."/>
            <person name="Tellier A."/>
        </authorList>
    </citation>
    <scope>NUCLEOTIDE SEQUENCE</scope>
    <source>
        <tissue evidence="1">Mature leaves</tissue>
    </source>
</reference>
<comment type="caution">
    <text evidence="1">The sequence shown here is derived from an EMBL/GenBank/DDBJ whole genome shotgun (WGS) entry which is preliminary data.</text>
</comment>
<evidence type="ECO:0000313" key="1">
    <source>
        <dbReference type="EMBL" id="TMW80779.1"/>
    </source>
</evidence>
<accession>A0A6N2AGF8</accession>